<accession>A0A819G9Y7</accession>
<sequence length="334" mass="38022">MELHSSEKENNNIYTVPVDNLQKTNGDFATETDFMKDDENNESDYIDYEADSSLSNDNDLSSYFSIQETPILSASGDSDFGYFIPIENSLSLILSSQQLCHEILENIHEQQTLTNLVNDLMFSIRESYHGLALDNDHLLIQLYVDDIGLTNPLGSKRDRHKMSMIYFTLEDIPDKYRSKLDFIQLVAICESKILKNLFGLFEDTLKAKTFFQPIDNLNKLQLNGLMINHTHFKFTFSTVVADNLAANWLGGSQTCFNHNYFFQQISNDPNESPIMGVVGESHLHNLIGFHSTTSLPADCMHDFLEGLCPMVIMLLLKEASSMRLMTHGENQFIN</sequence>
<proteinExistence type="predicted"/>
<reference evidence="1" key="1">
    <citation type="submission" date="2021-02" db="EMBL/GenBank/DDBJ databases">
        <authorList>
            <person name="Nowell W R."/>
        </authorList>
    </citation>
    <scope>NUCLEOTIDE SEQUENCE</scope>
</reference>
<gene>
    <name evidence="1" type="ORF">OXD698_LOCUS22826</name>
</gene>
<dbReference type="Proteomes" id="UP000663844">
    <property type="component" value="Unassembled WGS sequence"/>
</dbReference>
<evidence type="ECO:0000313" key="2">
    <source>
        <dbReference type="Proteomes" id="UP000663844"/>
    </source>
</evidence>
<comment type="caution">
    <text evidence="1">The sequence shown here is derived from an EMBL/GenBank/DDBJ whole genome shotgun (WGS) entry which is preliminary data.</text>
</comment>
<dbReference type="EMBL" id="CAJOAZ010001978">
    <property type="protein sequence ID" value="CAF3879766.1"/>
    <property type="molecule type" value="Genomic_DNA"/>
</dbReference>
<dbReference type="AlphaFoldDB" id="A0A819G9Y7"/>
<evidence type="ECO:0000313" key="1">
    <source>
        <dbReference type="EMBL" id="CAF3879766.1"/>
    </source>
</evidence>
<organism evidence="1 2">
    <name type="scientific">Adineta steineri</name>
    <dbReference type="NCBI Taxonomy" id="433720"/>
    <lineage>
        <taxon>Eukaryota</taxon>
        <taxon>Metazoa</taxon>
        <taxon>Spiralia</taxon>
        <taxon>Gnathifera</taxon>
        <taxon>Rotifera</taxon>
        <taxon>Eurotatoria</taxon>
        <taxon>Bdelloidea</taxon>
        <taxon>Adinetida</taxon>
        <taxon>Adinetidae</taxon>
        <taxon>Adineta</taxon>
    </lineage>
</organism>
<protein>
    <submittedName>
        <fullName evidence="1">Uncharacterized protein</fullName>
    </submittedName>
</protein>
<name>A0A819G9Y7_9BILA</name>